<dbReference type="Gene3D" id="3.40.190.10">
    <property type="entry name" value="Periplasmic binding protein-like II"/>
    <property type="match status" value="1"/>
</dbReference>
<gene>
    <name evidence="1" type="ORF">H8S47_00240</name>
</gene>
<evidence type="ECO:0000313" key="1">
    <source>
        <dbReference type="EMBL" id="MBC3940108.1"/>
    </source>
</evidence>
<proteinExistence type="predicted"/>
<dbReference type="RefSeq" id="WP_187501927.1">
    <property type="nucleotide sequence ID" value="NZ_CP162536.1"/>
</dbReference>
<reference evidence="1 2" key="1">
    <citation type="submission" date="2020-08" db="EMBL/GenBank/DDBJ databases">
        <title>Putative novel bacterial strains isolated from necrotic wheat leaf tissues caused by Xanthomonas translucens.</title>
        <authorList>
            <person name="Tambong J.T."/>
        </authorList>
    </citation>
    <scope>NUCLEOTIDE SEQUENCE [LARGE SCALE GENOMIC DNA]</scope>
    <source>
        <strain evidence="2">DOAB 1063</strain>
    </source>
</reference>
<protein>
    <submittedName>
        <fullName evidence="1">Transcriptional regulator</fullName>
    </submittedName>
</protein>
<comment type="caution">
    <text evidence="1">The sequence shown here is derived from an EMBL/GenBank/DDBJ whole genome shotgun (WGS) entry which is preliminary data.</text>
</comment>
<sequence>MKMPEANDIAALLEAARQGLGVVGFREWAMARDFATGVLV</sequence>
<dbReference type="Proteomes" id="UP000597613">
    <property type="component" value="Unassembled WGS sequence"/>
</dbReference>
<organism evidence="1 2">
    <name type="scientific">Sphingomonas albertensis</name>
    <dbReference type="NCBI Taxonomy" id="2762591"/>
    <lineage>
        <taxon>Bacteria</taxon>
        <taxon>Pseudomonadati</taxon>
        <taxon>Pseudomonadota</taxon>
        <taxon>Alphaproteobacteria</taxon>
        <taxon>Sphingomonadales</taxon>
        <taxon>Sphingomonadaceae</taxon>
        <taxon>Sphingomonas</taxon>
    </lineage>
</organism>
<name>A0ABR7AI37_9SPHN</name>
<accession>A0ABR7AI37</accession>
<keyword evidence="2" id="KW-1185">Reference proteome</keyword>
<dbReference type="EMBL" id="JACONT010000001">
    <property type="protein sequence ID" value="MBC3940108.1"/>
    <property type="molecule type" value="Genomic_DNA"/>
</dbReference>
<evidence type="ECO:0000313" key="2">
    <source>
        <dbReference type="Proteomes" id="UP000597613"/>
    </source>
</evidence>